<comment type="caution">
    <text evidence="5">The sequence shown here is derived from an EMBL/GenBank/DDBJ whole genome shotgun (WGS) entry which is preliminary data.</text>
</comment>
<keyword evidence="6" id="KW-1185">Reference proteome</keyword>
<reference evidence="5 6" key="1">
    <citation type="submission" date="2017-05" db="EMBL/GenBank/DDBJ databases">
        <authorList>
            <person name="Varghese N."/>
            <person name="Submissions S."/>
        </authorList>
    </citation>
    <scope>NUCLEOTIDE SEQUENCE [LARGE SCALE GENOMIC DNA]</scope>
    <source>
        <strain evidence="5 6">DSM 25457</strain>
    </source>
</reference>
<gene>
    <name evidence="5" type="ORF">SAMN06265222_106228</name>
</gene>
<evidence type="ECO:0000313" key="6">
    <source>
        <dbReference type="Proteomes" id="UP001158067"/>
    </source>
</evidence>
<dbReference type="EMBL" id="FXUG01000006">
    <property type="protein sequence ID" value="SMP59524.1"/>
    <property type="molecule type" value="Genomic_DNA"/>
</dbReference>
<organism evidence="5 6">
    <name type="scientific">Neorhodopirellula lusitana</name>
    <dbReference type="NCBI Taxonomy" id="445327"/>
    <lineage>
        <taxon>Bacteria</taxon>
        <taxon>Pseudomonadati</taxon>
        <taxon>Planctomycetota</taxon>
        <taxon>Planctomycetia</taxon>
        <taxon>Pirellulales</taxon>
        <taxon>Pirellulaceae</taxon>
        <taxon>Neorhodopirellula</taxon>
    </lineage>
</organism>
<keyword evidence="2" id="KW-1133">Transmembrane helix</keyword>
<dbReference type="InterPro" id="IPR003148">
    <property type="entry name" value="RCK_N"/>
</dbReference>
<comment type="subcellular location">
    <subcellularLocation>
        <location evidence="1">Cell membrane</location>
        <topology evidence="1">Multi-pass membrane protein</topology>
    </subcellularLocation>
</comment>
<dbReference type="SUPFAM" id="SSF81324">
    <property type="entry name" value="Voltage-gated potassium channels"/>
    <property type="match status" value="1"/>
</dbReference>
<dbReference type="Proteomes" id="UP001158067">
    <property type="component" value="Unassembled WGS sequence"/>
</dbReference>
<evidence type="ECO:0000259" key="3">
    <source>
        <dbReference type="PROSITE" id="PS51201"/>
    </source>
</evidence>
<feature type="transmembrane region" description="Helical" evidence="2">
    <location>
        <begin position="80"/>
        <end position="105"/>
    </location>
</feature>
<feature type="transmembrane region" description="Helical" evidence="2">
    <location>
        <begin position="58"/>
        <end position="74"/>
    </location>
</feature>
<keyword evidence="5" id="KW-0406">Ion transport</keyword>
<dbReference type="Gene3D" id="1.10.287.70">
    <property type="match status" value="1"/>
</dbReference>
<feature type="domain" description="RCK N-terminal" evidence="3">
    <location>
        <begin position="130"/>
        <end position="247"/>
    </location>
</feature>
<dbReference type="InterPro" id="IPR013099">
    <property type="entry name" value="K_chnl_dom"/>
</dbReference>
<dbReference type="SUPFAM" id="SSF51735">
    <property type="entry name" value="NAD(P)-binding Rossmann-fold domains"/>
    <property type="match status" value="1"/>
</dbReference>
<dbReference type="InterPro" id="IPR036721">
    <property type="entry name" value="RCK_C_sf"/>
</dbReference>
<dbReference type="PROSITE" id="PS51201">
    <property type="entry name" value="RCK_N"/>
    <property type="match status" value="1"/>
</dbReference>
<dbReference type="Gene3D" id="3.40.50.720">
    <property type="entry name" value="NAD(P)-binding Rossmann-like Domain"/>
    <property type="match status" value="1"/>
</dbReference>
<dbReference type="Pfam" id="PF07885">
    <property type="entry name" value="Ion_trans_2"/>
    <property type="match status" value="1"/>
</dbReference>
<dbReference type="RefSeq" id="WP_283432972.1">
    <property type="nucleotide sequence ID" value="NZ_FXUG01000006.1"/>
</dbReference>
<dbReference type="Pfam" id="PF02254">
    <property type="entry name" value="TrkA_N"/>
    <property type="match status" value="1"/>
</dbReference>
<sequence>MESNLNSHPKATGGSLQSAPFDISAPLRRIVTGGILFLLICVFAVSGYMAAGWRLDDALYMVVITIFGVGYGEVKPIESAGLRALTILVIVAGYGAVIYTVGGFMQMVVDGELNRAMGARRMTKGIERLNNHTIICGLGRLGTILARELHASNKPFVAIDADLERLQDAEERGYLVLHGDATEEEILEQAGIHRATTVAAVMSLDTTNVFVTITARDMNPSVTIIARGENPRTEKKLLGCGADSVVLPTAIGAHKIAQLITRPTAEAILQQIQEQSTLLDDLGHIGLQFNEFEVHGDSDLANQPMSEIEIRGNHAFLVVGIRHADGAIKLNPQPSLVLIPGDVVIVLGQQNDLPDIARRFMRKQPKMTYRGASV</sequence>
<dbReference type="Pfam" id="PF02080">
    <property type="entry name" value="TrkA_C"/>
    <property type="match status" value="1"/>
</dbReference>
<feature type="transmembrane region" description="Helical" evidence="2">
    <location>
        <begin position="30"/>
        <end position="51"/>
    </location>
</feature>
<dbReference type="InterPro" id="IPR006037">
    <property type="entry name" value="RCK_C"/>
</dbReference>
<dbReference type="Gene3D" id="3.30.70.1450">
    <property type="entry name" value="Regulator of K+ conductance, C-terminal domain"/>
    <property type="match status" value="1"/>
</dbReference>
<dbReference type="PANTHER" id="PTHR43833">
    <property type="entry name" value="POTASSIUM CHANNEL PROTEIN 2-RELATED-RELATED"/>
    <property type="match status" value="1"/>
</dbReference>
<name>A0ABY1Q5R5_9BACT</name>
<proteinExistence type="predicted"/>
<keyword evidence="5" id="KW-0407">Ion channel</keyword>
<dbReference type="PANTHER" id="PTHR43833:SF9">
    <property type="entry name" value="POTASSIUM CHANNEL PROTEIN YUGO-RELATED"/>
    <property type="match status" value="1"/>
</dbReference>
<dbReference type="InterPro" id="IPR036291">
    <property type="entry name" value="NAD(P)-bd_dom_sf"/>
</dbReference>
<dbReference type="PROSITE" id="PS51202">
    <property type="entry name" value="RCK_C"/>
    <property type="match status" value="1"/>
</dbReference>
<protein>
    <submittedName>
        <fullName evidence="5">Voltage-gated potassium channel</fullName>
    </submittedName>
</protein>
<feature type="domain" description="RCK C-terminal" evidence="4">
    <location>
        <begin position="277"/>
        <end position="362"/>
    </location>
</feature>
<dbReference type="GO" id="GO:0034220">
    <property type="term" value="P:monoatomic ion transmembrane transport"/>
    <property type="evidence" value="ECO:0007669"/>
    <property type="project" value="UniProtKB-KW"/>
</dbReference>
<evidence type="ECO:0000313" key="5">
    <source>
        <dbReference type="EMBL" id="SMP59524.1"/>
    </source>
</evidence>
<evidence type="ECO:0000256" key="1">
    <source>
        <dbReference type="ARBA" id="ARBA00004651"/>
    </source>
</evidence>
<evidence type="ECO:0000259" key="4">
    <source>
        <dbReference type="PROSITE" id="PS51202"/>
    </source>
</evidence>
<keyword evidence="2" id="KW-0472">Membrane</keyword>
<dbReference type="InterPro" id="IPR050721">
    <property type="entry name" value="Trk_Ktr_HKT_K-transport"/>
</dbReference>
<keyword evidence="2" id="KW-0812">Transmembrane</keyword>
<evidence type="ECO:0000256" key="2">
    <source>
        <dbReference type="SAM" id="Phobius"/>
    </source>
</evidence>
<keyword evidence="5" id="KW-0813">Transport</keyword>
<dbReference type="SUPFAM" id="SSF116726">
    <property type="entry name" value="TrkA C-terminal domain-like"/>
    <property type="match status" value="1"/>
</dbReference>
<accession>A0ABY1Q5R5</accession>